<feature type="compositionally biased region" description="Basic residues" evidence="1">
    <location>
        <begin position="65"/>
        <end position="75"/>
    </location>
</feature>
<feature type="region of interest" description="Disordered" evidence="1">
    <location>
        <begin position="746"/>
        <end position="766"/>
    </location>
</feature>
<feature type="compositionally biased region" description="Basic and acidic residues" evidence="1">
    <location>
        <begin position="563"/>
        <end position="572"/>
    </location>
</feature>
<organism evidence="3 4">
    <name type="scientific">Tilletia caries</name>
    <name type="common">wheat bunt fungus</name>
    <dbReference type="NCBI Taxonomy" id="13290"/>
    <lineage>
        <taxon>Eukaryota</taxon>
        <taxon>Fungi</taxon>
        <taxon>Dikarya</taxon>
        <taxon>Basidiomycota</taxon>
        <taxon>Ustilaginomycotina</taxon>
        <taxon>Exobasidiomycetes</taxon>
        <taxon>Tilletiales</taxon>
        <taxon>Tilletiaceae</taxon>
        <taxon>Tilletia</taxon>
    </lineage>
</organism>
<feature type="compositionally biased region" description="Low complexity" evidence="1">
    <location>
        <begin position="51"/>
        <end position="63"/>
    </location>
</feature>
<proteinExistence type="predicted"/>
<accession>A0A8T8SML1</accession>
<dbReference type="PANTHER" id="PTHR34305">
    <property type="entry name" value="EXPRESSED PROTEIN"/>
    <property type="match status" value="1"/>
</dbReference>
<feature type="domain" description="HMG" evidence="2">
    <location>
        <begin position="235"/>
        <end position="290"/>
    </location>
</feature>
<feature type="region of interest" description="Disordered" evidence="1">
    <location>
        <begin position="1"/>
        <end position="88"/>
    </location>
</feature>
<dbReference type="InterPro" id="IPR040648">
    <property type="entry name" value="HMGXB3_CxC4"/>
</dbReference>
<protein>
    <recommendedName>
        <fullName evidence="2">HMG domain-containing protein</fullName>
    </recommendedName>
</protein>
<feature type="region of interest" description="Disordered" evidence="1">
    <location>
        <begin position="545"/>
        <end position="584"/>
    </location>
</feature>
<evidence type="ECO:0000259" key="2">
    <source>
        <dbReference type="Pfam" id="PF18717"/>
    </source>
</evidence>
<evidence type="ECO:0000256" key="1">
    <source>
        <dbReference type="SAM" id="MobiDB-lite"/>
    </source>
</evidence>
<evidence type="ECO:0000313" key="4">
    <source>
        <dbReference type="Proteomes" id="UP000077671"/>
    </source>
</evidence>
<dbReference type="Pfam" id="PF18717">
    <property type="entry name" value="CxC4"/>
    <property type="match status" value="1"/>
</dbReference>
<evidence type="ECO:0000313" key="3">
    <source>
        <dbReference type="EMBL" id="KAE8243408.1"/>
    </source>
</evidence>
<reference evidence="3" key="1">
    <citation type="submission" date="2016-04" db="EMBL/GenBank/DDBJ databases">
        <authorList>
            <person name="Nguyen H.D."/>
            <person name="Kesanakurti P."/>
            <person name="Cullis J."/>
            <person name="Levesque C.A."/>
            <person name="Hambleton S."/>
        </authorList>
    </citation>
    <scope>NUCLEOTIDE SEQUENCE</scope>
    <source>
        <strain evidence="3">DAOMC 238032</strain>
    </source>
</reference>
<sequence>MNSNSSSAFQGSPTPAWVPELPDIAQPSSQLSLPFPPTPASSACSNLLPIPSSTSSPSSGSSGRKAPRKRQRNRKSVALAARDLSSADPREAVDQHAFFDDGVDFSFHDHDNDILGAQETLPTAASSSNTQLSETRQLPVDTPSSYSNLIFTDKFAYCARIDRSCWVLEDCAMGLPLLGSFYHVTLYEGLNADQIERLTTCDCTRGRGGLDCLHQQAMRQDTLRFKEEVILCSELVSHELFNSYSSQLSASPTPFTAFCTTTQQAYEQHSPNLKTKFLARSTFVKLYFAYVRIQQLEVSFSRPQCGPNPSTVIADGIVLAYSSNLTHARLSPPTTVGPDINTNARAGTVTPFLPPVSVRRAARAFCRSLKTVDIDHAQLLKTFSTNLHSALPTFPGPIALWARQYEQLLFVICLAPSLPSSLELVLHNLIDQFCANEGVFQLCRPSIAPLLLSLAEMSASQASTERYIRLGTSLARRCPFLGNVVLAFTSPACQSHHSLLVDLHLLMRATVDVINYQLSALHPRATPPPSSSPTQLDIAPYTQTGSHYGSAKCRSRPTYPHLNEGKDGRSGEKQAGQEQDQDSSQHCRKFYDEYVKRKRTGGLMALWCTHRLCVGFHVIPQSEGRNDVFSAIYCHWPIAPSVIVYDFACQLGPYSLRREPDYFKDTLFVVDQMHEKGHTDCSASSRLSTYMRNDPQLQHVYSSAAECGNAGLARIKKTVSYSKQEHAVALVRVFLSIWNRRRIRDAQTTSRTSMRSETSTGRTVEL</sequence>
<dbReference type="AlphaFoldDB" id="A0A8T8SML1"/>
<feature type="compositionally biased region" description="Polar residues" evidence="1">
    <location>
        <begin position="1"/>
        <end position="13"/>
    </location>
</feature>
<name>A0A8T8SML1_9BASI</name>
<comment type="caution">
    <text evidence="3">The sequence shown here is derived from an EMBL/GenBank/DDBJ whole genome shotgun (WGS) entry which is preliminary data.</text>
</comment>
<reference evidence="3" key="2">
    <citation type="journal article" date="2019" name="IMA Fungus">
        <title>Genome sequencing and comparison of five Tilletia species to identify candidate genes for the detection of regulated species infecting wheat.</title>
        <authorList>
            <person name="Nguyen H.D.T."/>
            <person name="Sultana T."/>
            <person name="Kesanakurti P."/>
            <person name="Hambleton S."/>
        </authorList>
    </citation>
    <scope>NUCLEOTIDE SEQUENCE</scope>
    <source>
        <strain evidence="3">DAOMC 238032</strain>
    </source>
</reference>
<dbReference type="EMBL" id="LWDD02001993">
    <property type="protein sequence ID" value="KAE8243408.1"/>
    <property type="molecule type" value="Genomic_DNA"/>
</dbReference>
<gene>
    <name evidence="3" type="ORF">A4X03_0g7774</name>
</gene>
<feature type="compositionally biased region" description="Low complexity" evidence="1">
    <location>
        <begin position="748"/>
        <end position="766"/>
    </location>
</feature>
<dbReference type="PANTHER" id="PTHR34305:SF1">
    <property type="entry name" value="SWIM-TYPE DOMAIN-CONTAINING PROTEIN"/>
    <property type="match status" value="1"/>
</dbReference>
<dbReference type="Proteomes" id="UP000077671">
    <property type="component" value="Unassembled WGS sequence"/>
</dbReference>